<dbReference type="Proteomes" id="UP001206126">
    <property type="component" value="Unassembled WGS sequence"/>
</dbReference>
<accession>A0ABT2DDB3</accession>
<dbReference type="EMBL" id="JANUHB010000003">
    <property type="protein sequence ID" value="MCS0809305.1"/>
    <property type="molecule type" value="Genomic_DNA"/>
</dbReference>
<proteinExistence type="predicted"/>
<keyword evidence="2" id="KW-0946">Virion</keyword>
<keyword evidence="2" id="KW-0261">Viral envelope protein</keyword>
<dbReference type="Gene3D" id="2.40.230.20">
    <property type="entry name" value="Nucleoside-specific channel-forming protein, Tsx-like"/>
    <property type="match status" value="1"/>
</dbReference>
<reference evidence="2 3" key="1">
    <citation type="submission" date="2022-08" db="EMBL/GenBank/DDBJ databases">
        <title>Reclassification of Massilia species as members of the genera Telluria, Duganella, Pseudoduganella, Mokoshia gen. nov. and Zemynaea gen. nov. using orthogonal and non-orthogonal genome-based approaches.</title>
        <authorList>
            <person name="Bowman J.P."/>
        </authorList>
    </citation>
    <scope>NUCLEOTIDE SEQUENCE [LARGE SCALE GENOMIC DNA]</scope>
    <source>
        <strain evidence="2 3">JCM 31605</strain>
    </source>
</reference>
<organism evidence="2 3">
    <name type="scientific">Massilia agilis</name>
    <dbReference type="NCBI Taxonomy" id="1811226"/>
    <lineage>
        <taxon>Bacteria</taxon>
        <taxon>Pseudomonadati</taxon>
        <taxon>Pseudomonadota</taxon>
        <taxon>Betaproteobacteria</taxon>
        <taxon>Burkholderiales</taxon>
        <taxon>Oxalobacteraceae</taxon>
        <taxon>Telluria group</taxon>
        <taxon>Massilia</taxon>
    </lineage>
</organism>
<protein>
    <submittedName>
        <fullName evidence="2">Outer envelope protein</fullName>
    </submittedName>
</protein>
<dbReference type="RefSeq" id="WP_258823116.1">
    <property type="nucleotide sequence ID" value="NZ_JANUHB010000003.1"/>
</dbReference>
<name>A0ABT2DDB3_9BURK</name>
<evidence type="ECO:0000256" key="1">
    <source>
        <dbReference type="SAM" id="SignalP"/>
    </source>
</evidence>
<comment type="caution">
    <text evidence="2">The sequence shown here is derived from an EMBL/GenBank/DDBJ whole genome shotgun (WGS) entry which is preliminary data.</text>
</comment>
<keyword evidence="3" id="KW-1185">Reference proteome</keyword>
<evidence type="ECO:0000313" key="3">
    <source>
        <dbReference type="Proteomes" id="UP001206126"/>
    </source>
</evidence>
<evidence type="ECO:0000313" key="2">
    <source>
        <dbReference type="EMBL" id="MCS0809305.1"/>
    </source>
</evidence>
<keyword evidence="1" id="KW-0732">Signal</keyword>
<gene>
    <name evidence="2" type="ORF">NX774_15380</name>
</gene>
<sequence>MKLAACAALALVSGISQAADWSDTAISWRHGETFREPFNPTNISKNIFALTHSSGYKYGVNYFNLDLLQSDHNDPGSLTQKSGAQEAYVVYRHTLDIGKVMGQDLAYGAVKGVGATAGFDWNTKNDVGYNSRKRMLVLGPTLMWDVPGYLNTSVLLLRESNAPSGAFPPISQVTDRYTYETHPMLSANWGIPVAAVEGLSFEGYLNWIAAKGRDEVGNGTGAETHLDMQLMYDVGRHFNQPKNRFRVGFEYELWNNKFGNTERTTGNKGQRATTPMVRAEYHF</sequence>
<dbReference type="SUPFAM" id="SSF111364">
    <property type="entry name" value="Tsx-like channel"/>
    <property type="match status" value="1"/>
</dbReference>
<feature type="signal peptide" evidence="1">
    <location>
        <begin position="1"/>
        <end position="18"/>
    </location>
</feature>
<feature type="chain" id="PRO_5045208852" evidence="1">
    <location>
        <begin position="19"/>
        <end position="283"/>
    </location>
</feature>
<dbReference type="InterPro" id="IPR036777">
    <property type="entry name" value="Channel_Tsx-like_sf"/>
</dbReference>